<keyword evidence="1" id="KW-1133">Transmembrane helix</keyword>
<feature type="transmembrane region" description="Helical" evidence="1">
    <location>
        <begin position="303"/>
        <end position="326"/>
    </location>
</feature>
<protein>
    <submittedName>
        <fullName evidence="4">Acyltransferase family protein</fullName>
    </submittedName>
</protein>
<dbReference type="InterPro" id="IPR002656">
    <property type="entry name" value="Acyl_transf_3_dom"/>
</dbReference>
<evidence type="ECO:0000256" key="1">
    <source>
        <dbReference type="SAM" id="Phobius"/>
    </source>
</evidence>
<dbReference type="Pfam" id="PF01757">
    <property type="entry name" value="Acyl_transf_3"/>
    <property type="match status" value="1"/>
</dbReference>
<feature type="transmembrane region" description="Helical" evidence="1">
    <location>
        <begin position="237"/>
        <end position="259"/>
    </location>
</feature>
<feature type="transmembrane region" description="Helical" evidence="1">
    <location>
        <begin position="184"/>
        <end position="204"/>
    </location>
</feature>
<sequence>MTEPRLRQRPTKASHFLPHVQGLRAIAVMLVVLYHVWPGRLSGGYIGVDIFFVISGFLITGQLARELDRTGRIALPSFWAKRARRLLPAAITVLVFCALAVLFLLPLSSLVSEAKEILASTFYFENWQLALSSVDYLASHDATTVQHYWSLSLEEQFYIVWPLLLLGATWLGVKFFAARRWLPMVGIVVVVSVVSLAASAFYTATNPAEAYFVTWTRFWEFGAGAILALLPRLRPTGAWWPNLIGYAGLAMILAAAWFFDRDTPFPGYTALLPVIGTAMVITTDRAKHWWDVGSVLGGPPQRFVGDISYSLYLWHWPLIIVAPYIPGWGLSGWNRVALIAICFLLAWLTKKFIEDPVRTWKFFTLRRPRITYLGVIGLMAVSSLFVGAAWVVNNPRYEAEAAELQQIRADLPDCFGALAGPDCENPELAGAIIPSPGFGNADSPGHVECFVQLNESAVKACHFGSESPDAPRIALIGDSHAYQYIETLIALADERGWSLTTYLKGACPWTTAPVSGPSPAFTASCVDWRANLADELSAVAPYDVVFTAALAHTPYTVSAADHDEVLRDGFLEAWKQAAGAAIVTIVDNPDFVEDPNKCLRNAAPDACTELRADVLAQTDPLALAGAMAGATVLDFTDSYCDDTVCFSVVGGANVYRDQDHLTRTFALTLGPAIGDAIAARLP</sequence>
<feature type="transmembrane region" description="Helical" evidence="1">
    <location>
        <begin position="43"/>
        <end position="64"/>
    </location>
</feature>
<dbReference type="Proteomes" id="UP001501004">
    <property type="component" value="Unassembled WGS sequence"/>
</dbReference>
<keyword evidence="1" id="KW-0812">Transmembrane</keyword>
<name>A0ABP7F5I0_9MICO</name>
<feature type="transmembrane region" description="Helical" evidence="1">
    <location>
        <begin position="21"/>
        <end position="37"/>
    </location>
</feature>
<feature type="domain" description="Acyltransferase 3" evidence="2">
    <location>
        <begin position="21"/>
        <end position="348"/>
    </location>
</feature>
<dbReference type="InterPro" id="IPR050879">
    <property type="entry name" value="Acyltransferase_3"/>
</dbReference>
<evidence type="ECO:0000313" key="5">
    <source>
        <dbReference type="Proteomes" id="UP001501004"/>
    </source>
</evidence>
<feature type="transmembrane region" description="Helical" evidence="1">
    <location>
        <begin position="158"/>
        <end position="177"/>
    </location>
</feature>
<feature type="transmembrane region" description="Helical" evidence="1">
    <location>
        <begin position="332"/>
        <end position="349"/>
    </location>
</feature>
<dbReference type="EMBL" id="BAABAE010000001">
    <property type="protein sequence ID" value="GAA3730676.1"/>
    <property type="molecule type" value="Genomic_DNA"/>
</dbReference>
<dbReference type="PANTHER" id="PTHR23028">
    <property type="entry name" value="ACETYLTRANSFERASE"/>
    <property type="match status" value="1"/>
</dbReference>
<keyword evidence="4" id="KW-0808">Transferase</keyword>
<comment type="caution">
    <text evidence="4">The sequence shown here is derived from an EMBL/GenBank/DDBJ whole genome shotgun (WGS) entry which is preliminary data.</text>
</comment>
<evidence type="ECO:0000259" key="3">
    <source>
        <dbReference type="Pfam" id="PF19040"/>
    </source>
</evidence>
<dbReference type="Pfam" id="PF19040">
    <property type="entry name" value="SGNH"/>
    <property type="match status" value="1"/>
</dbReference>
<feature type="transmembrane region" description="Helical" evidence="1">
    <location>
        <begin position="370"/>
        <end position="392"/>
    </location>
</feature>
<keyword evidence="1" id="KW-0472">Membrane</keyword>
<dbReference type="GO" id="GO:0016746">
    <property type="term" value="F:acyltransferase activity"/>
    <property type="evidence" value="ECO:0007669"/>
    <property type="project" value="UniProtKB-KW"/>
</dbReference>
<reference evidence="5" key="1">
    <citation type="journal article" date="2019" name="Int. J. Syst. Evol. Microbiol.">
        <title>The Global Catalogue of Microorganisms (GCM) 10K type strain sequencing project: providing services to taxonomists for standard genome sequencing and annotation.</title>
        <authorList>
            <consortium name="The Broad Institute Genomics Platform"/>
            <consortium name="The Broad Institute Genome Sequencing Center for Infectious Disease"/>
            <person name="Wu L."/>
            <person name="Ma J."/>
        </authorList>
    </citation>
    <scope>NUCLEOTIDE SEQUENCE [LARGE SCALE GENOMIC DNA]</scope>
    <source>
        <strain evidence="5">JCM 16949</strain>
    </source>
</reference>
<dbReference type="RefSeq" id="WP_344753169.1">
    <property type="nucleotide sequence ID" value="NZ_BAABAE010000001.1"/>
</dbReference>
<feature type="domain" description="SGNH" evidence="3">
    <location>
        <begin position="457"/>
        <end position="673"/>
    </location>
</feature>
<keyword evidence="5" id="KW-1185">Reference proteome</keyword>
<dbReference type="PANTHER" id="PTHR23028:SF53">
    <property type="entry name" value="ACYL_TRANSF_3 DOMAIN-CONTAINING PROTEIN"/>
    <property type="match status" value="1"/>
</dbReference>
<feature type="transmembrane region" description="Helical" evidence="1">
    <location>
        <begin position="85"/>
        <end position="105"/>
    </location>
</feature>
<organism evidence="4 5">
    <name type="scientific">Leifsonella bigeumensis</name>
    <dbReference type="NCBI Taxonomy" id="433643"/>
    <lineage>
        <taxon>Bacteria</taxon>
        <taxon>Bacillati</taxon>
        <taxon>Actinomycetota</taxon>
        <taxon>Actinomycetes</taxon>
        <taxon>Micrococcales</taxon>
        <taxon>Microbacteriaceae</taxon>
        <taxon>Leifsonella</taxon>
    </lineage>
</organism>
<keyword evidence="4" id="KW-0012">Acyltransferase</keyword>
<dbReference type="InterPro" id="IPR043968">
    <property type="entry name" value="SGNH"/>
</dbReference>
<feature type="transmembrane region" description="Helical" evidence="1">
    <location>
        <begin position="265"/>
        <end position="282"/>
    </location>
</feature>
<evidence type="ECO:0000259" key="2">
    <source>
        <dbReference type="Pfam" id="PF01757"/>
    </source>
</evidence>
<evidence type="ECO:0000313" key="4">
    <source>
        <dbReference type="EMBL" id="GAA3730676.1"/>
    </source>
</evidence>
<accession>A0ABP7F5I0</accession>
<feature type="transmembrane region" description="Helical" evidence="1">
    <location>
        <begin position="210"/>
        <end position="230"/>
    </location>
</feature>
<gene>
    <name evidence="4" type="ORF">GCM10022239_04070</name>
</gene>
<proteinExistence type="predicted"/>